<feature type="compositionally biased region" description="Low complexity" evidence="1">
    <location>
        <begin position="28"/>
        <end position="37"/>
    </location>
</feature>
<keyword evidence="2" id="KW-0732">Signal</keyword>
<evidence type="ECO:0000256" key="1">
    <source>
        <dbReference type="SAM" id="MobiDB-lite"/>
    </source>
</evidence>
<feature type="chain" id="PRO_5047112578" evidence="2">
    <location>
        <begin position="20"/>
        <end position="214"/>
    </location>
</feature>
<reference evidence="3 4" key="1">
    <citation type="submission" date="2019-03" db="EMBL/GenBank/DDBJ databases">
        <authorList>
            <person name="Dong K."/>
        </authorList>
    </citation>
    <scope>NUCLEOTIDE SEQUENCE [LARGE SCALE GENOMIC DNA]</scope>
    <source>
        <strain evidence="4">dk512</strain>
    </source>
</reference>
<keyword evidence="4" id="KW-1185">Reference proteome</keyword>
<organism evidence="3 4">
    <name type="scientific">Microbacterium wangchenii</name>
    <dbReference type="NCBI Taxonomy" id="2541726"/>
    <lineage>
        <taxon>Bacteria</taxon>
        <taxon>Bacillati</taxon>
        <taxon>Actinomycetota</taxon>
        <taxon>Actinomycetes</taxon>
        <taxon>Micrococcales</taxon>
        <taxon>Microbacteriaceae</taxon>
        <taxon>Microbacterium</taxon>
    </lineage>
</organism>
<dbReference type="PROSITE" id="PS51257">
    <property type="entry name" value="PROKAR_LIPOPROTEIN"/>
    <property type="match status" value="1"/>
</dbReference>
<dbReference type="RefSeq" id="WP_135065622.1">
    <property type="nucleotide sequence ID" value="NZ_CP038266.1"/>
</dbReference>
<dbReference type="EMBL" id="CP038266">
    <property type="protein sequence ID" value="QBR88540.1"/>
    <property type="molecule type" value="Genomic_DNA"/>
</dbReference>
<feature type="region of interest" description="Disordered" evidence="1">
    <location>
        <begin position="21"/>
        <end position="45"/>
    </location>
</feature>
<evidence type="ECO:0000256" key="2">
    <source>
        <dbReference type="SAM" id="SignalP"/>
    </source>
</evidence>
<sequence>MKSRITAVVVASLLLTGCAAPPSPSPSPTAASAASTPSPTPTPTAAPVVVMTLDGFADPTGGTGASFERCEEVVTFVGGLVGAAPVVTDIEDPWGNGTSWGTRYEWDGVAVSDFPEMGASVWVRSAFVGGHRLETAEGIAVGSTRAEAVAAGAWDIWDEDGDGTAEHLGIGSQEVPGTTSLSNPGAVGVEFVVLVLDGDVVTELQAPANDFSDI</sequence>
<gene>
    <name evidence="3" type="ORF">E4K62_07485</name>
</gene>
<proteinExistence type="predicted"/>
<accession>A0ABX5STF6</accession>
<name>A0ABX5STF6_9MICO</name>
<feature type="signal peptide" evidence="2">
    <location>
        <begin position="1"/>
        <end position="19"/>
    </location>
</feature>
<evidence type="ECO:0000313" key="4">
    <source>
        <dbReference type="Proteomes" id="UP000295748"/>
    </source>
</evidence>
<protein>
    <submittedName>
        <fullName evidence="3">Uncharacterized protein</fullName>
    </submittedName>
</protein>
<dbReference type="Proteomes" id="UP000295748">
    <property type="component" value="Chromosome"/>
</dbReference>
<evidence type="ECO:0000313" key="3">
    <source>
        <dbReference type="EMBL" id="QBR88540.1"/>
    </source>
</evidence>